<accession>A0A1V3C0E9</accession>
<keyword evidence="3" id="KW-1185">Reference proteome</keyword>
<protein>
    <submittedName>
        <fullName evidence="2">Uncharacterized protein</fullName>
    </submittedName>
</protein>
<evidence type="ECO:0000313" key="2">
    <source>
        <dbReference type="EMBL" id="OOC54287.1"/>
    </source>
</evidence>
<organism evidence="2 3">
    <name type="scientific">Nocardiopsis sinuspersici</name>
    <dbReference type="NCBI Taxonomy" id="501010"/>
    <lineage>
        <taxon>Bacteria</taxon>
        <taxon>Bacillati</taxon>
        <taxon>Actinomycetota</taxon>
        <taxon>Actinomycetes</taxon>
        <taxon>Streptosporangiales</taxon>
        <taxon>Nocardiopsidaceae</taxon>
        <taxon>Nocardiopsis</taxon>
    </lineage>
</organism>
<dbReference type="Proteomes" id="UP000189004">
    <property type="component" value="Unassembled WGS sequence"/>
</dbReference>
<proteinExistence type="predicted"/>
<sequence length="155" mass="17412">MPDLPGWQSGPERLLTLLQRATRLRAMEIAQGLDADVPWESVLAWIITWHHEIPVGEGPCGDEEAMDICVAALEATRLDNLHGTTRAGGYEVRRRGDAFRVRHRWNPSVEAADAFLEHATHPADVPELTPAESTWIQSRPRAARELPRQRSSRLP</sequence>
<dbReference type="EMBL" id="MCOK01000001">
    <property type="protein sequence ID" value="OOC54287.1"/>
    <property type="molecule type" value="Genomic_DNA"/>
</dbReference>
<gene>
    <name evidence="2" type="ORF">NOSIN_11120</name>
</gene>
<name>A0A1V3C0E9_9ACTN</name>
<dbReference type="AlphaFoldDB" id="A0A1V3C0E9"/>
<evidence type="ECO:0000313" key="3">
    <source>
        <dbReference type="Proteomes" id="UP000189004"/>
    </source>
</evidence>
<comment type="caution">
    <text evidence="2">The sequence shown here is derived from an EMBL/GenBank/DDBJ whole genome shotgun (WGS) entry which is preliminary data.</text>
</comment>
<reference evidence="3" key="1">
    <citation type="submission" date="2016-08" db="EMBL/GenBank/DDBJ databases">
        <authorList>
            <person name="Tokovenko B."/>
            <person name="Kalinowski J."/>
        </authorList>
    </citation>
    <scope>NUCLEOTIDE SEQUENCE [LARGE SCALE GENOMIC DNA]</scope>
    <source>
        <strain evidence="3">UTMC102</strain>
    </source>
</reference>
<feature type="region of interest" description="Disordered" evidence="1">
    <location>
        <begin position="122"/>
        <end position="155"/>
    </location>
</feature>
<evidence type="ECO:0000256" key="1">
    <source>
        <dbReference type="SAM" id="MobiDB-lite"/>
    </source>
</evidence>